<evidence type="ECO:0000313" key="2">
    <source>
        <dbReference type="Proteomes" id="UP001232148"/>
    </source>
</evidence>
<evidence type="ECO:0000313" key="1">
    <source>
        <dbReference type="EMBL" id="KAK2024388.1"/>
    </source>
</evidence>
<dbReference type="AlphaFoldDB" id="A0AAD9M077"/>
<reference evidence="1" key="1">
    <citation type="submission" date="2021-06" db="EMBL/GenBank/DDBJ databases">
        <title>Comparative genomics, transcriptomics and evolutionary studies reveal genomic signatures of adaptation to plant cell wall in hemibiotrophic fungi.</title>
        <authorList>
            <consortium name="DOE Joint Genome Institute"/>
            <person name="Baroncelli R."/>
            <person name="Diaz J.F."/>
            <person name="Benocci T."/>
            <person name="Peng M."/>
            <person name="Battaglia E."/>
            <person name="Haridas S."/>
            <person name="Andreopoulos W."/>
            <person name="Labutti K."/>
            <person name="Pangilinan J."/>
            <person name="Floch G.L."/>
            <person name="Makela M.R."/>
            <person name="Henrissat B."/>
            <person name="Grigoriev I.V."/>
            <person name="Crouch J.A."/>
            <person name="De Vries R.P."/>
            <person name="Sukno S.A."/>
            <person name="Thon M.R."/>
        </authorList>
    </citation>
    <scope>NUCLEOTIDE SEQUENCE</scope>
    <source>
        <strain evidence="1">MAFF235873</strain>
    </source>
</reference>
<proteinExistence type="predicted"/>
<protein>
    <submittedName>
        <fullName evidence="1">Uncharacterized protein</fullName>
    </submittedName>
</protein>
<sequence length="159" mass="17741">MISGCGLAHHHLADDKTYTRYVSNLRLSEWPTYTMTGHSCTHHSLPPARRPRDAGAGRVWDCILVPCSLRMPHALRAWPSLDEPAISNDLIFTSLNSSRPSFTTTRTAVGNCFFILLPRGVSILIKQERGITTWTDLTLFRYGGTYHDILDNSAGLEKG</sequence>
<gene>
    <name evidence="1" type="ORF">LX32DRAFT_100629</name>
</gene>
<name>A0AAD9M077_9PEZI</name>
<comment type="caution">
    <text evidence="1">The sequence shown here is derived from an EMBL/GenBank/DDBJ whole genome shotgun (WGS) entry which is preliminary data.</text>
</comment>
<dbReference type="Proteomes" id="UP001232148">
    <property type="component" value="Unassembled WGS sequence"/>
</dbReference>
<organism evidence="1 2">
    <name type="scientific">Colletotrichum zoysiae</name>
    <dbReference type="NCBI Taxonomy" id="1216348"/>
    <lineage>
        <taxon>Eukaryota</taxon>
        <taxon>Fungi</taxon>
        <taxon>Dikarya</taxon>
        <taxon>Ascomycota</taxon>
        <taxon>Pezizomycotina</taxon>
        <taxon>Sordariomycetes</taxon>
        <taxon>Hypocreomycetidae</taxon>
        <taxon>Glomerellales</taxon>
        <taxon>Glomerellaceae</taxon>
        <taxon>Colletotrichum</taxon>
        <taxon>Colletotrichum graminicola species complex</taxon>
    </lineage>
</organism>
<dbReference type="EMBL" id="MU842966">
    <property type="protein sequence ID" value="KAK2024388.1"/>
    <property type="molecule type" value="Genomic_DNA"/>
</dbReference>
<accession>A0AAD9M077</accession>
<keyword evidence="2" id="KW-1185">Reference proteome</keyword>